<sequence length="388" mass="44408">MKVTSSHMPYYVWSTLYFLALGDSEVTFVRHACRYKDNYVQEPLNVRNDCKRVTCQISDRTLTIEECAESAVGATCNLPKNFSKNRFPLCCASRTCDGRETIINGIITYYSAEGAAQLSDYPNFVRPTGKWTAPVKYILGACKNGKCRYANHSIYHETMLTTPCVSVKTYPGRNHIRVQECPTFPASRLTNCVKLNDGNKKDRYPNCCPLYMCPPGRQQRNTTFVVRTDTHQGMCRYGGNDFKDTLVTAEPCRTATCDVSRRRVTVKTCLDEEDLKWTGCKAVPPLEHRNGSHPLCCPDYICPDMKVDRLPKPLAHAGQFVSDVCIFRERYFRRDLYTDDTCEKWTCHAKEKVVDVYTCDFTIPKTEPDCTLEFKNRSKPYPDCCLRK</sequence>
<evidence type="ECO:0000256" key="1">
    <source>
        <dbReference type="ARBA" id="ARBA00004613"/>
    </source>
</evidence>
<evidence type="ECO:0000313" key="4">
    <source>
        <dbReference type="EMBL" id="JAP65741.1"/>
    </source>
</evidence>
<dbReference type="AlphaFoldDB" id="A0A131XJM9"/>
<organism evidence="4">
    <name type="scientific">Hyalomma excavatum</name>
    <dbReference type="NCBI Taxonomy" id="257692"/>
    <lineage>
        <taxon>Eukaryota</taxon>
        <taxon>Metazoa</taxon>
        <taxon>Ecdysozoa</taxon>
        <taxon>Arthropoda</taxon>
        <taxon>Chelicerata</taxon>
        <taxon>Arachnida</taxon>
        <taxon>Acari</taxon>
        <taxon>Parasitiformes</taxon>
        <taxon>Ixodida</taxon>
        <taxon>Ixodoidea</taxon>
        <taxon>Ixodidae</taxon>
        <taxon>Hyalomminae</taxon>
        <taxon>Hyalomma</taxon>
    </lineage>
</organism>
<feature type="domain" description="Single" evidence="3">
    <location>
        <begin position="33"/>
        <end position="96"/>
    </location>
</feature>
<dbReference type="SMART" id="SM01318">
    <property type="entry name" value="SVWC"/>
    <property type="match status" value="2"/>
</dbReference>
<dbReference type="InterPro" id="IPR053308">
    <property type="entry name" value="Vago-like"/>
</dbReference>
<evidence type="ECO:0000256" key="2">
    <source>
        <dbReference type="ARBA" id="ARBA00022525"/>
    </source>
</evidence>
<dbReference type="GO" id="GO:0005576">
    <property type="term" value="C:extracellular region"/>
    <property type="evidence" value="ECO:0007669"/>
    <property type="project" value="UniProtKB-SubCell"/>
</dbReference>
<protein>
    <submittedName>
        <fullName evidence="4">Putative 8.9 kDa family member</fullName>
    </submittedName>
</protein>
<accession>A0A131XJM9</accession>
<evidence type="ECO:0000259" key="3">
    <source>
        <dbReference type="SMART" id="SM01318"/>
    </source>
</evidence>
<reference evidence="4" key="1">
    <citation type="journal article" date="2017" name="Ticks Tick Borne Dis.">
        <title>An insight into the sialome of Hyalomma excavatum.</title>
        <authorList>
            <person name="Ribeiro J.M."/>
            <person name="Slovak M."/>
            <person name="Francischetti I.M."/>
        </authorList>
    </citation>
    <scope>NUCLEOTIDE SEQUENCE</scope>
    <source>
        <strain evidence="4">Samish</strain>
        <tissue evidence="4">Salivary glands</tissue>
    </source>
</reference>
<name>A0A131XJM9_9ACAR</name>
<dbReference type="PANTHER" id="PTHR39957">
    <property type="entry name" value="AT09846P1-RELATED"/>
    <property type="match status" value="1"/>
</dbReference>
<proteinExistence type="evidence at transcript level"/>
<dbReference type="Pfam" id="PF15430">
    <property type="entry name" value="SVWC"/>
    <property type="match status" value="2"/>
</dbReference>
<dbReference type="PANTHER" id="PTHR39957:SF1">
    <property type="entry name" value="AT09846P1-RELATED"/>
    <property type="match status" value="1"/>
</dbReference>
<dbReference type="EMBL" id="GEFH01002840">
    <property type="protein sequence ID" value="JAP65741.1"/>
    <property type="molecule type" value="mRNA"/>
</dbReference>
<keyword evidence="2" id="KW-0964">Secreted</keyword>
<feature type="domain" description="Single" evidence="3">
    <location>
        <begin position="325"/>
        <end position="385"/>
    </location>
</feature>
<comment type="subcellular location">
    <subcellularLocation>
        <location evidence="1">Secreted</location>
    </subcellularLocation>
</comment>
<dbReference type="InterPro" id="IPR029277">
    <property type="entry name" value="SVWC_dom"/>
</dbReference>
<feature type="non-terminal residue" evidence="4">
    <location>
        <position position="388"/>
    </location>
</feature>